<evidence type="ECO:0000256" key="1">
    <source>
        <dbReference type="SAM" id="MobiDB-lite"/>
    </source>
</evidence>
<reference evidence="2 3" key="1">
    <citation type="journal article" date="2020" name="Nature">
        <title>Six reference-quality genomes reveal evolution of bat adaptations.</title>
        <authorList>
            <person name="Jebb D."/>
            <person name="Huang Z."/>
            <person name="Pippel M."/>
            <person name="Hughes G.M."/>
            <person name="Lavrichenko K."/>
            <person name="Devanna P."/>
            <person name="Winkler S."/>
            <person name="Jermiin L.S."/>
            <person name="Skirmuntt E.C."/>
            <person name="Katzourakis A."/>
            <person name="Burkitt-Gray L."/>
            <person name="Ray D.A."/>
            <person name="Sullivan K.A.M."/>
            <person name="Roscito J.G."/>
            <person name="Kirilenko B.M."/>
            <person name="Davalos L.M."/>
            <person name="Corthals A.P."/>
            <person name="Power M.L."/>
            <person name="Jones G."/>
            <person name="Ransome R.D."/>
            <person name="Dechmann D.K.N."/>
            <person name="Locatelli A.G."/>
            <person name="Puechmaille S.J."/>
            <person name="Fedrigo O."/>
            <person name="Jarvis E.D."/>
            <person name="Hiller M."/>
            <person name="Vernes S.C."/>
            <person name="Myers E.W."/>
            <person name="Teeling E.C."/>
        </authorList>
    </citation>
    <scope>NUCLEOTIDE SEQUENCE [LARGE SCALE GENOMIC DNA]</scope>
    <source>
        <strain evidence="2">MMyoMyo1</strain>
        <tissue evidence="2">Flight muscle</tissue>
    </source>
</reference>
<dbReference type="AlphaFoldDB" id="A0A7J7ZY88"/>
<name>A0A7J7ZY88_MYOMY</name>
<gene>
    <name evidence="2" type="ORF">mMyoMyo1_009608</name>
</gene>
<feature type="region of interest" description="Disordered" evidence="1">
    <location>
        <begin position="1"/>
        <end position="21"/>
    </location>
</feature>
<accession>A0A7J7ZY88</accession>
<feature type="compositionally biased region" description="Low complexity" evidence="1">
    <location>
        <begin position="93"/>
        <end position="138"/>
    </location>
</feature>
<comment type="caution">
    <text evidence="2">The sequence shown here is derived from an EMBL/GenBank/DDBJ whole genome shotgun (WGS) entry which is preliminary data.</text>
</comment>
<evidence type="ECO:0000313" key="2">
    <source>
        <dbReference type="EMBL" id="KAF6378680.1"/>
    </source>
</evidence>
<organism evidence="2 3">
    <name type="scientific">Myotis myotis</name>
    <name type="common">Greater mouse-eared bat</name>
    <name type="synonym">Vespertilio myotis</name>
    <dbReference type="NCBI Taxonomy" id="51298"/>
    <lineage>
        <taxon>Eukaryota</taxon>
        <taxon>Metazoa</taxon>
        <taxon>Chordata</taxon>
        <taxon>Craniata</taxon>
        <taxon>Vertebrata</taxon>
        <taxon>Euteleostomi</taxon>
        <taxon>Mammalia</taxon>
        <taxon>Eutheria</taxon>
        <taxon>Laurasiatheria</taxon>
        <taxon>Chiroptera</taxon>
        <taxon>Yangochiroptera</taxon>
        <taxon>Vespertilionidae</taxon>
        <taxon>Myotis</taxon>
    </lineage>
</organism>
<dbReference type="Proteomes" id="UP000527355">
    <property type="component" value="Unassembled WGS sequence"/>
</dbReference>
<dbReference type="EMBL" id="JABWUV010000002">
    <property type="protein sequence ID" value="KAF6378680.1"/>
    <property type="molecule type" value="Genomic_DNA"/>
</dbReference>
<proteinExistence type="predicted"/>
<keyword evidence="3" id="KW-1185">Reference proteome</keyword>
<protein>
    <submittedName>
        <fullName evidence="2">Uncharacterized protein</fullName>
    </submittedName>
</protein>
<feature type="region of interest" description="Disordered" evidence="1">
    <location>
        <begin position="91"/>
        <end position="138"/>
    </location>
</feature>
<feature type="compositionally biased region" description="Gly residues" evidence="1">
    <location>
        <begin position="1"/>
        <end position="12"/>
    </location>
</feature>
<sequence>MLSAVGGWGGGPPTRSGWPVVSGSRNIVPSLRPQFRSPPGGAHGSPTLALWGSSACDGGRSSQCPPWFSHLHSPGRLAGPALPRTCLAREARSSLPSRSHSSATASPTFRSAPELVSSPSSSRPGSQTGARAGCPSPGAPLPSSLPCESSVCQHQGLGPPGGSRCPRAEGPARGTVICTRCSLVHCEWQGAGEGTGRRPWP</sequence>
<evidence type="ECO:0000313" key="3">
    <source>
        <dbReference type="Proteomes" id="UP000527355"/>
    </source>
</evidence>